<dbReference type="EMBL" id="LNCU01000037">
    <property type="protein sequence ID" value="KWV58412.1"/>
    <property type="molecule type" value="Genomic_DNA"/>
</dbReference>
<evidence type="ECO:0008006" key="4">
    <source>
        <dbReference type="Google" id="ProtNLM"/>
    </source>
</evidence>
<accession>A0A120FQE1</accession>
<feature type="transmembrane region" description="Helical" evidence="1">
    <location>
        <begin position="47"/>
        <end position="67"/>
    </location>
</feature>
<reference evidence="2 3" key="1">
    <citation type="submission" date="2015-11" db="EMBL/GenBank/DDBJ databases">
        <title>Draft Genome Sequence of the Strain BR 10303 (Bradyrhizobium sp.) isolated from nodules of Centrolobium paraense.</title>
        <authorList>
            <person name="Zelli J.E."/>
            <person name="Simoes-Araujo J.L."/>
            <person name="Barauna A.C."/>
            <person name="Silva K."/>
        </authorList>
    </citation>
    <scope>NUCLEOTIDE SEQUENCE [LARGE SCALE GENOMIC DNA]</scope>
    <source>
        <strain evidence="2 3">BR 10303</strain>
    </source>
</reference>
<dbReference type="AlphaFoldDB" id="A0A120FQE1"/>
<keyword evidence="1" id="KW-0472">Membrane</keyword>
<dbReference type="Proteomes" id="UP000057737">
    <property type="component" value="Unassembled WGS sequence"/>
</dbReference>
<comment type="caution">
    <text evidence="2">The sequence shown here is derived from an EMBL/GenBank/DDBJ whole genome shotgun (WGS) entry which is preliminary data.</text>
</comment>
<keyword evidence="1" id="KW-1133">Transmembrane helix</keyword>
<name>A0A120FQE1_9BRAD</name>
<dbReference type="RefSeq" id="WP_066503538.1">
    <property type="nucleotide sequence ID" value="NZ_LNCU01000037.1"/>
</dbReference>
<dbReference type="Pfam" id="PF08592">
    <property type="entry name" value="Anthrone_oxy"/>
    <property type="match status" value="1"/>
</dbReference>
<feature type="transmembrane region" description="Helical" evidence="1">
    <location>
        <begin position="74"/>
        <end position="93"/>
    </location>
</feature>
<evidence type="ECO:0000256" key="1">
    <source>
        <dbReference type="SAM" id="Phobius"/>
    </source>
</evidence>
<evidence type="ECO:0000313" key="3">
    <source>
        <dbReference type="Proteomes" id="UP000057737"/>
    </source>
</evidence>
<keyword evidence="3" id="KW-1185">Reference proteome</keyword>
<organism evidence="2 3">
    <name type="scientific">Bradyrhizobium macuxiense</name>
    <dbReference type="NCBI Taxonomy" id="1755647"/>
    <lineage>
        <taxon>Bacteria</taxon>
        <taxon>Pseudomonadati</taxon>
        <taxon>Pseudomonadota</taxon>
        <taxon>Alphaproteobacteria</taxon>
        <taxon>Hyphomicrobiales</taxon>
        <taxon>Nitrobacteraceae</taxon>
        <taxon>Bradyrhizobium</taxon>
    </lineage>
</organism>
<proteinExistence type="predicted"/>
<dbReference type="PANTHER" id="PTHR36535:SF1">
    <property type="entry name" value="DUF1772 DOMAIN-CONTAINING PROTEIN"/>
    <property type="match status" value="1"/>
</dbReference>
<gene>
    <name evidence="2" type="ORF">AS156_34540</name>
</gene>
<evidence type="ECO:0000313" key="2">
    <source>
        <dbReference type="EMBL" id="KWV58412.1"/>
    </source>
</evidence>
<dbReference type="InterPro" id="IPR013901">
    <property type="entry name" value="Anthrone_oxy"/>
</dbReference>
<keyword evidence="1" id="KW-0812">Transmembrane</keyword>
<dbReference type="PANTHER" id="PTHR36535">
    <property type="entry name" value="YALI0E30327P"/>
    <property type="match status" value="1"/>
</dbReference>
<sequence length="144" mass="15540">MASGLLALMVAALFTGAAFYVNFAEQPARLTLDDRALLTEWKPSYLRGFAMQAPLAMIGFILGMIAWWQASHPAFLIGAIAMIAPWPWTIFGIKPTNDALLAITPDNAGPESRALIVKWGGLHAVRTVLGAIGSLAFLWACLEQ</sequence>
<protein>
    <recommendedName>
        <fullName evidence="4">DUF1772 domain-containing protein</fullName>
    </recommendedName>
</protein>
<dbReference type="OrthoDB" id="7473921at2"/>